<name>A0AAV9E8Y0_ACOCL</name>
<dbReference type="AlphaFoldDB" id="A0AAV9E8Y0"/>
<accession>A0AAV9E8Y0</accession>
<feature type="compositionally biased region" description="Basic residues" evidence="1">
    <location>
        <begin position="89"/>
        <end position="99"/>
    </location>
</feature>
<comment type="caution">
    <text evidence="2">The sequence shown here is derived from an EMBL/GenBank/DDBJ whole genome shotgun (WGS) entry which is preliminary data.</text>
</comment>
<dbReference type="EMBL" id="JAUJYO010000009">
    <property type="protein sequence ID" value="KAK1308768.1"/>
    <property type="molecule type" value="Genomic_DNA"/>
</dbReference>
<keyword evidence="3" id="KW-1185">Reference proteome</keyword>
<sequence length="110" mass="11781">MAEVPSGNQVMVPLLIEDSTSSKETSPFISLATLFSSPTAASNPEDPILEVLLHLQHIIMAKAPKSAKKIGLAKSMLQPGILVPLRLPSKAKKNKKKKGMSYFGHSKTSA</sequence>
<evidence type="ECO:0000313" key="3">
    <source>
        <dbReference type="Proteomes" id="UP001180020"/>
    </source>
</evidence>
<reference evidence="2" key="1">
    <citation type="journal article" date="2023" name="Nat. Commun.">
        <title>Diploid and tetraploid genomes of Acorus and the evolution of monocots.</title>
        <authorList>
            <person name="Ma L."/>
            <person name="Liu K.W."/>
            <person name="Li Z."/>
            <person name="Hsiao Y.Y."/>
            <person name="Qi Y."/>
            <person name="Fu T."/>
            <person name="Tang G.D."/>
            <person name="Zhang D."/>
            <person name="Sun W.H."/>
            <person name="Liu D.K."/>
            <person name="Li Y."/>
            <person name="Chen G.Z."/>
            <person name="Liu X.D."/>
            <person name="Liao X.Y."/>
            <person name="Jiang Y.T."/>
            <person name="Yu X."/>
            <person name="Hao Y."/>
            <person name="Huang J."/>
            <person name="Zhao X.W."/>
            <person name="Ke S."/>
            <person name="Chen Y.Y."/>
            <person name="Wu W.L."/>
            <person name="Hsu J.L."/>
            <person name="Lin Y.F."/>
            <person name="Huang M.D."/>
            <person name="Li C.Y."/>
            <person name="Huang L."/>
            <person name="Wang Z.W."/>
            <person name="Zhao X."/>
            <person name="Zhong W.Y."/>
            <person name="Peng D.H."/>
            <person name="Ahmad S."/>
            <person name="Lan S."/>
            <person name="Zhang J.S."/>
            <person name="Tsai W.C."/>
            <person name="Van de Peer Y."/>
            <person name="Liu Z.J."/>
        </authorList>
    </citation>
    <scope>NUCLEOTIDE SEQUENCE</scope>
    <source>
        <strain evidence="2">CP</strain>
    </source>
</reference>
<organism evidence="2 3">
    <name type="scientific">Acorus calamus</name>
    <name type="common">Sweet flag</name>
    <dbReference type="NCBI Taxonomy" id="4465"/>
    <lineage>
        <taxon>Eukaryota</taxon>
        <taxon>Viridiplantae</taxon>
        <taxon>Streptophyta</taxon>
        <taxon>Embryophyta</taxon>
        <taxon>Tracheophyta</taxon>
        <taxon>Spermatophyta</taxon>
        <taxon>Magnoliopsida</taxon>
        <taxon>Liliopsida</taxon>
        <taxon>Acoraceae</taxon>
        <taxon>Acorus</taxon>
    </lineage>
</organism>
<proteinExistence type="predicted"/>
<reference evidence="2" key="2">
    <citation type="submission" date="2023-06" db="EMBL/GenBank/DDBJ databases">
        <authorList>
            <person name="Ma L."/>
            <person name="Liu K.-W."/>
            <person name="Li Z."/>
            <person name="Hsiao Y.-Y."/>
            <person name="Qi Y."/>
            <person name="Fu T."/>
            <person name="Tang G."/>
            <person name="Zhang D."/>
            <person name="Sun W.-H."/>
            <person name="Liu D.-K."/>
            <person name="Li Y."/>
            <person name="Chen G.-Z."/>
            <person name="Liu X.-D."/>
            <person name="Liao X.-Y."/>
            <person name="Jiang Y.-T."/>
            <person name="Yu X."/>
            <person name="Hao Y."/>
            <person name="Huang J."/>
            <person name="Zhao X.-W."/>
            <person name="Ke S."/>
            <person name="Chen Y.-Y."/>
            <person name="Wu W.-L."/>
            <person name="Hsu J.-L."/>
            <person name="Lin Y.-F."/>
            <person name="Huang M.-D."/>
            <person name="Li C.-Y."/>
            <person name="Huang L."/>
            <person name="Wang Z.-W."/>
            <person name="Zhao X."/>
            <person name="Zhong W.-Y."/>
            <person name="Peng D.-H."/>
            <person name="Ahmad S."/>
            <person name="Lan S."/>
            <person name="Zhang J.-S."/>
            <person name="Tsai W.-C."/>
            <person name="Van De Peer Y."/>
            <person name="Liu Z.-J."/>
        </authorList>
    </citation>
    <scope>NUCLEOTIDE SEQUENCE</scope>
    <source>
        <strain evidence="2">CP</strain>
        <tissue evidence="2">Leaves</tissue>
    </source>
</reference>
<gene>
    <name evidence="2" type="ORF">QJS10_CPA09g00504</name>
</gene>
<protein>
    <submittedName>
        <fullName evidence="2">Uncharacterized protein</fullName>
    </submittedName>
</protein>
<feature type="region of interest" description="Disordered" evidence="1">
    <location>
        <begin position="88"/>
        <end position="110"/>
    </location>
</feature>
<evidence type="ECO:0000256" key="1">
    <source>
        <dbReference type="SAM" id="MobiDB-lite"/>
    </source>
</evidence>
<evidence type="ECO:0000313" key="2">
    <source>
        <dbReference type="EMBL" id="KAK1308768.1"/>
    </source>
</evidence>
<dbReference type="Proteomes" id="UP001180020">
    <property type="component" value="Unassembled WGS sequence"/>
</dbReference>